<feature type="region of interest" description="Disordered" evidence="1">
    <location>
        <begin position="85"/>
        <end position="175"/>
    </location>
</feature>
<dbReference type="EMBL" id="CADCTW010000035">
    <property type="protein sequence ID" value="CAA9303267.1"/>
    <property type="molecule type" value="Genomic_DNA"/>
</dbReference>
<dbReference type="AlphaFoldDB" id="A0A6J4KF43"/>
<accession>A0A6J4KF43</accession>
<proteinExistence type="predicted"/>
<sequence>DPRQTGGFAHGARGRSGRAVRLHVRRGGAGGLLSRAPSFRAGLPQAVPGDGLLHRGGRAAPHLHPGGGGGGVRLVLQDGAVPGRVRDRLPHLRSRPAGQGLHDRGAYAAGAPPLHHHQGQPAAGHRDPRQRLVAARGGEVRLPQRGNPARRRVPGRRQPRRGAALPPQERGARRL</sequence>
<gene>
    <name evidence="2" type="ORF">AVDCRST_MAG68-637</name>
</gene>
<evidence type="ECO:0000313" key="2">
    <source>
        <dbReference type="EMBL" id="CAA9303267.1"/>
    </source>
</evidence>
<evidence type="ECO:0000256" key="1">
    <source>
        <dbReference type="SAM" id="MobiDB-lite"/>
    </source>
</evidence>
<reference evidence="2" key="1">
    <citation type="submission" date="2020-02" db="EMBL/GenBank/DDBJ databases">
        <authorList>
            <person name="Meier V. D."/>
        </authorList>
    </citation>
    <scope>NUCLEOTIDE SEQUENCE</scope>
    <source>
        <strain evidence="2">AVDCRST_MAG68</strain>
    </source>
</reference>
<feature type="non-terminal residue" evidence="2">
    <location>
        <position position="175"/>
    </location>
</feature>
<name>A0A6J4KF43_9BACT</name>
<feature type="non-terminal residue" evidence="2">
    <location>
        <position position="1"/>
    </location>
</feature>
<organism evidence="2">
    <name type="scientific">uncultured Gemmatimonadota bacterium</name>
    <dbReference type="NCBI Taxonomy" id="203437"/>
    <lineage>
        <taxon>Bacteria</taxon>
        <taxon>Pseudomonadati</taxon>
        <taxon>Gemmatimonadota</taxon>
        <taxon>environmental samples</taxon>
    </lineage>
</organism>
<feature type="compositionally biased region" description="Basic residues" evidence="1">
    <location>
        <begin position="148"/>
        <end position="160"/>
    </location>
</feature>
<protein>
    <submittedName>
        <fullName evidence="2">Uncharacterized protein</fullName>
    </submittedName>
</protein>